<dbReference type="EMBL" id="FNGM01000007">
    <property type="protein sequence ID" value="SDL92877.1"/>
    <property type="molecule type" value="Genomic_DNA"/>
</dbReference>
<reference evidence="2 4" key="2">
    <citation type="submission" date="2016-10" db="EMBL/GenBank/DDBJ databases">
        <authorList>
            <person name="de Groot N.N."/>
        </authorList>
    </citation>
    <scope>NUCLEOTIDE SEQUENCE [LARGE SCALE GENOMIC DNA]</scope>
    <source>
        <strain evidence="2 4">CGMCC 1.10239</strain>
    </source>
</reference>
<dbReference type="AlphaFoldDB" id="A0A1G9P3Q8"/>
<evidence type="ECO:0000313" key="2">
    <source>
        <dbReference type="EMBL" id="SDL92877.1"/>
    </source>
</evidence>
<name>A0A1G9P3Q8_9BACL</name>
<evidence type="ECO:0000313" key="4">
    <source>
        <dbReference type="Proteomes" id="UP000182783"/>
    </source>
</evidence>
<dbReference type="Proteomes" id="UP000182783">
    <property type="component" value="Unassembled WGS sequence"/>
</dbReference>
<protein>
    <submittedName>
        <fullName evidence="2">Uncharacterized protein</fullName>
    </submittedName>
</protein>
<gene>
    <name evidence="1" type="ORF">AML91_27620</name>
    <name evidence="2" type="ORF">SAMN05216191_10724</name>
</gene>
<proteinExistence type="predicted"/>
<keyword evidence="3" id="KW-1185">Reference proteome</keyword>
<dbReference type="RefSeq" id="WP_062527735.1">
    <property type="nucleotide sequence ID" value="NZ_CP048429.1"/>
</dbReference>
<reference evidence="1 3" key="1">
    <citation type="submission" date="2015-08" db="EMBL/GenBank/DDBJ databases">
        <title>Genome of Paenibacillus jilunlii.</title>
        <authorList>
            <person name="Sant'Anna F.H."/>
            <person name="Ambrosini A."/>
            <person name="Souza R."/>
            <person name="Bach E."/>
            <person name="Fernandes G."/>
            <person name="Balsanelli E."/>
            <person name="Baura V.A."/>
            <person name="Pedrosa F.O."/>
            <person name="Souza E.M."/>
            <person name="Passaglia L."/>
        </authorList>
    </citation>
    <scope>NUCLEOTIDE SEQUENCE [LARGE SCALE GENOMIC DNA]</scope>
    <source>
        <strain evidence="1 3">DSM 23019</strain>
    </source>
</reference>
<dbReference type="EMBL" id="LIPY01000123">
    <property type="protein sequence ID" value="KWX70811.1"/>
    <property type="molecule type" value="Genomic_DNA"/>
</dbReference>
<evidence type="ECO:0000313" key="3">
    <source>
        <dbReference type="Proteomes" id="UP000070252"/>
    </source>
</evidence>
<accession>A0A1G9P3Q8</accession>
<evidence type="ECO:0000313" key="1">
    <source>
        <dbReference type="EMBL" id="KWX70811.1"/>
    </source>
</evidence>
<organism evidence="2 4">
    <name type="scientific">Paenibacillus jilunlii</name>
    <dbReference type="NCBI Taxonomy" id="682956"/>
    <lineage>
        <taxon>Bacteria</taxon>
        <taxon>Bacillati</taxon>
        <taxon>Bacillota</taxon>
        <taxon>Bacilli</taxon>
        <taxon>Bacillales</taxon>
        <taxon>Paenibacillaceae</taxon>
        <taxon>Paenibacillus</taxon>
    </lineage>
</organism>
<dbReference type="Proteomes" id="UP000070252">
    <property type="component" value="Unassembled WGS sequence"/>
</dbReference>
<dbReference type="OrthoDB" id="1797229at2"/>
<sequence length="197" mass="23350">MKRMPFERPTGHYDERIIDIDEEICSLIKQRKEISDHNPGFPPFEYISQWSAAFGLYEDLLKALFGTMFNEEYFRPMVEPYGFRKHVAVLKSVEKGERFYTLTSMRQYTNASVLILNIDWDIEPEIRSNAHEHIHFELYIDEQYDCRLISGGSRSDHASYKYVVSPPLPDDISGIQFRFRRYSHPFEKMETGDEIVF</sequence>